<evidence type="ECO:0000313" key="1">
    <source>
        <dbReference type="EMBL" id="GAB90596.1"/>
    </source>
</evidence>
<dbReference type="InterPro" id="IPR029470">
    <property type="entry name" value="PDDEXK_4"/>
</dbReference>
<comment type="caution">
    <text evidence="1">The sequence shown here is derived from an EMBL/GenBank/DDBJ whole genome shotgun (WGS) entry which is preliminary data.</text>
</comment>
<dbReference type="eggNOG" id="ENOG5031R5R">
    <property type="taxonomic scope" value="Bacteria"/>
</dbReference>
<dbReference type="EMBL" id="BAHC01000110">
    <property type="protein sequence ID" value="GAB90596.1"/>
    <property type="molecule type" value="Genomic_DNA"/>
</dbReference>
<dbReference type="Pfam" id="PF14281">
    <property type="entry name" value="PDDEXK_4"/>
    <property type="match status" value="1"/>
</dbReference>
<dbReference type="OrthoDB" id="4037078at2"/>
<evidence type="ECO:0000313" key="2">
    <source>
        <dbReference type="Proteomes" id="UP000008363"/>
    </source>
</evidence>
<organism evidence="1 2">
    <name type="scientific">Gordonia rhizosphera NBRC 16068</name>
    <dbReference type="NCBI Taxonomy" id="1108045"/>
    <lineage>
        <taxon>Bacteria</taxon>
        <taxon>Bacillati</taxon>
        <taxon>Actinomycetota</taxon>
        <taxon>Actinomycetes</taxon>
        <taxon>Mycobacteriales</taxon>
        <taxon>Gordoniaceae</taxon>
        <taxon>Gordonia</taxon>
    </lineage>
</organism>
<gene>
    <name evidence="1" type="ORF">GORHZ_110_00080</name>
</gene>
<dbReference type="Proteomes" id="UP000008363">
    <property type="component" value="Unassembled WGS sequence"/>
</dbReference>
<sequence length="372" mass="42062">MDQVEKKERLTKLAAEMRADPLSRIMYGSRELFHSNFLAWMCEEFPDLANAISGVVPTDVVGDPSAGVDIRREWKNLDLYMTWGGAAPLVIENKVFSIPGTGQLDVYADKLRKAKLGADVRAVLLSLSDPGWPSHTYRSPGKLPIDWHYVSYGQLSDALERSVAAGRIEVSYKLETIRRYIILIRRLQDIADLLQVDDESEPVFIAQWAESMDDRQFVNAVSKLRAEIVKRYVEARLPSDDVKRLCSAGMSNSTPLIQAFYPQGATKRAHLGWQLQGQQFRLFAVLPDLAGRTKGQRDKRIDWGMAHSKLFDFSTIAPLTGDPERPVKPDNSFNRFDPDFIYRYIAVPNLTVGELDAVARQRHADLLALLQR</sequence>
<reference evidence="1 2" key="1">
    <citation type="submission" date="2012-08" db="EMBL/GenBank/DDBJ databases">
        <title>Whole genome shotgun sequence of Gordonia rhizosphera NBRC 16068.</title>
        <authorList>
            <person name="Takarada H."/>
            <person name="Isaki S."/>
            <person name="Hosoyama A."/>
            <person name="Tsuchikane K."/>
            <person name="Katsumata H."/>
            <person name="Baba S."/>
            <person name="Ohji S."/>
            <person name="Yamazaki S."/>
            <person name="Fujita N."/>
        </authorList>
    </citation>
    <scope>NUCLEOTIDE SEQUENCE [LARGE SCALE GENOMIC DNA]</scope>
    <source>
        <strain evidence="1 2">NBRC 16068</strain>
    </source>
</reference>
<keyword evidence="2" id="KW-1185">Reference proteome</keyword>
<dbReference type="AlphaFoldDB" id="K6WA08"/>
<proteinExistence type="predicted"/>
<accession>K6WA08</accession>
<protein>
    <submittedName>
        <fullName evidence="1">Uncharacterized protein</fullName>
    </submittedName>
</protein>
<dbReference type="RefSeq" id="WP_006333487.1">
    <property type="nucleotide sequence ID" value="NZ_BAHC01000110.1"/>
</dbReference>
<name>K6WA08_9ACTN</name>